<keyword evidence="5" id="KW-1185">Reference proteome</keyword>
<feature type="transmembrane region" description="Helical" evidence="2">
    <location>
        <begin position="48"/>
        <end position="70"/>
    </location>
</feature>
<feature type="transmembrane region" description="Helical" evidence="2">
    <location>
        <begin position="76"/>
        <end position="96"/>
    </location>
</feature>
<reference evidence="5" key="1">
    <citation type="submission" date="2016-10" db="EMBL/GenBank/DDBJ databases">
        <authorList>
            <person name="Varghese N."/>
            <person name="Submissions S."/>
        </authorList>
    </citation>
    <scope>NUCLEOTIDE SEQUENCE [LARGE SCALE GENOMIC DNA]</scope>
    <source>
        <strain evidence="5">CGMCC 4.3530</strain>
    </source>
</reference>
<feature type="region of interest" description="Disordered" evidence="1">
    <location>
        <begin position="1"/>
        <end position="30"/>
    </location>
</feature>
<evidence type="ECO:0000259" key="3">
    <source>
        <dbReference type="Pfam" id="PF00924"/>
    </source>
</evidence>
<dbReference type="Pfam" id="PF00924">
    <property type="entry name" value="MS_channel_2nd"/>
    <property type="match status" value="1"/>
</dbReference>
<gene>
    <name evidence="4" type="ORF">SAMN05216215_101076</name>
</gene>
<dbReference type="SUPFAM" id="SSF50182">
    <property type="entry name" value="Sm-like ribonucleoproteins"/>
    <property type="match status" value="1"/>
</dbReference>
<feature type="transmembrane region" description="Helical" evidence="2">
    <location>
        <begin position="117"/>
        <end position="136"/>
    </location>
</feature>
<feature type="region of interest" description="Disordered" evidence="1">
    <location>
        <begin position="229"/>
        <end position="266"/>
    </location>
</feature>
<dbReference type="AlphaFoldDB" id="A0A1H3B5R9"/>
<dbReference type="InterPro" id="IPR006685">
    <property type="entry name" value="MscS_channel_2nd"/>
</dbReference>
<keyword evidence="2" id="KW-0472">Membrane</keyword>
<evidence type="ECO:0000313" key="5">
    <source>
        <dbReference type="Proteomes" id="UP000199529"/>
    </source>
</evidence>
<accession>A0A1H3B5R9</accession>
<feature type="compositionally biased region" description="Low complexity" evidence="1">
    <location>
        <begin position="255"/>
        <end position="266"/>
    </location>
</feature>
<name>A0A1H3B5R9_9PSEU</name>
<proteinExistence type="predicted"/>
<feature type="compositionally biased region" description="Polar residues" evidence="1">
    <location>
        <begin position="229"/>
        <end position="254"/>
    </location>
</feature>
<organism evidence="4 5">
    <name type="scientific">Saccharopolyspora shandongensis</name>
    <dbReference type="NCBI Taxonomy" id="418495"/>
    <lineage>
        <taxon>Bacteria</taxon>
        <taxon>Bacillati</taxon>
        <taxon>Actinomycetota</taxon>
        <taxon>Actinomycetes</taxon>
        <taxon>Pseudonocardiales</taxon>
        <taxon>Pseudonocardiaceae</taxon>
        <taxon>Saccharopolyspora</taxon>
    </lineage>
</organism>
<dbReference type="EMBL" id="FNOK01000010">
    <property type="protein sequence ID" value="SDX37263.1"/>
    <property type="molecule type" value="Genomic_DNA"/>
</dbReference>
<evidence type="ECO:0000256" key="2">
    <source>
        <dbReference type="SAM" id="Phobius"/>
    </source>
</evidence>
<dbReference type="Proteomes" id="UP000199529">
    <property type="component" value="Unassembled WGS sequence"/>
</dbReference>
<dbReference type="PANTHER" id="PTHR30221">
    <property type="entry name" value="SMALL-CONDUCTANCE MECHANOSENSITIVE CHANNEL"/>
    <property type="match status" value="1"/>
</dbReference>
<dbReference type="Gene3D" id="1.10.287.1260">
    <property type="match status" value="1"/>
</dbReference>
<evidence type="ECO:0000256" key="1">
    <source>
        <dbReference type="SAM" id="MobiDB-lite"/>
    </source>
</evidence>
<dbReference type="InterPro" id="IPR010920">
    <property type="entry name" value="LSM_dom_sf"/>
</dbReference>
<feature type="domain" description="Mechanosensitive ion channel MscS" evidence="3">
    <location>
        <begin position="164"/>
        <end position="230"/>
    </location>
</feature>
<dbReference type="GO" id="GO:0016020">
    <property type="term" value="C:membrane"/>
    <property type="evidence" value="ECO:0007669"/>
    <property type="project" value="InterPro"/>
</dbReference>
<dbReference type="STRING" id="418495.SAMN05216215_101076"/>
<evidence type="ECO:0000313" key="4">
    <source>
        <dbReference type="EMBL" id="SDX37263.1"/>
    </source>
</evidence>
<dbReference type="PANTHER" id="PTHR30221:SF1">
    <property type="entry name" value="SMALL-CONDUCTANCE MECHANOSENSITIVE CHANNEL"/>
    <property type="match status" value="1"/>
</dbReference>
<sequence>MILWLTPPESEHMDSPNNDPNVGNRRRRRNIRLPLKPRQLTADAKRGVGATLFVVVMLVAAALIDPAALFRDGQPLYKAAAIGGAIVFVALGSVAVQSLAREAGRRARVRLSASHAGAIRLVLSLAGYALVAVLMLGELGLRVDQLLLGGAVTGVIIGIAAQQSLGNVFAGLMLATARPFNLGDHLIIHSGTLGGPLEGRVTEVGLVYLTLESDDGMIKLPNTAVLNSAIAPNNGTHTPETDQPNASTDTQRGASRSQPSQCRQPS</sequence>
<protein>
    <submittedName>
        <fullName evidence="4">Mechanosensitive ion channel</fullName>
    </submittedName>
</protein>
<feature type="transmembrane region" description="Helical" evidence="2">
    <location>
        <begin position="148"/>
        <end position="175"/>
    </location>
</feature>
<keyword evidence="2" id="KW-0812">Transmembrane</keyword>
<dbReference type="GO" id="GO:0008381">
    <property type="term" value="F:mechanosensitive monoatomic ion channel activity"/>
    <property type="evidence" value="ECO:0007669"/>
    <property type="project" value="InterPro"/>
</dbReference>
<keyword evidence="2" id="KW-1133">Transmembrane helix</keyword>
<dbReference type="InterPro" id="IPR045275">
    <property type="entry name" value="MscS_archaea/bacteria_type"/>
</dbReference>